<dbReference type="Pfam" id="PF01259">
    <property type="entry name" value="SAICAR_synt"/>
    <property type="match status" value="1"/>
</dbReference>
<dbReference type="SUPFAM" id="SSF56104">
    <property type="entry name" value="SAICAR synthase-like"/>
    <property type="match status" value="1"/>
</dbReference>
<name>A0A0P0A031_9RHOB</name>
<evidence type="ECO:0000256" key="1">
    <source>
        <dbReference type="ARBA" id="ARBA00004672"/>
    </source>
</evidence>
<dbReference type="PANTHER" id="PTHR43599:SF3">
    <property type="entry name" value="SI:DKEY-6E2.2"/>
    <property type="match status" value="1"/>
</dbReference>
<evidence type="ECO:0000256" key="3">
    <source>
        <dbReference type="ARBA" id="ARBA00022598"/>
    </source>
</evidence>
<comment type="similarity">
    <text evidence="2 8">Belongs to the SAICAR synthetase family.</text>
</comment>
<evidence type="ECO:0000256" key="2">
    <source>
        <dbReference type="ARBA" id="ARBA00010190"/>
    </source>
</evidence>
<dbReference type="AlphaFoldDB" id="A0A0P0A031"/>
<keyword evidence="11" id="KW-1185">Reference proteome</keyword>
<keyword evidence="4 8" id="KW-0547">Nucleotide-binding</keyword>
<dbReference type="EMBL" id="CP012023">
    <property type="protein sequence ID" value="ALI56020.1"/>
    <property type="molecule type" value="Genomic_DNA"/>
</dbReference>
<dbReference type="GO" id="GO:0005829">
    <property type="term" value="C:cytosol"/>
    <property type="evidence" value="ECO:0007669"/>
    <property type="project" value="TreeGrafter"/>
</dbReference>
<keyword evidence="3 8" id="KW-0436">Ligase</keyword>
<proteinExistence type="inferred from homology"/>
<dbReference type="InterPro" id="IPR028923">
    <property type="entry name" value="SAICAR_synt/ADE2_N"/>
</dbReference>
<dbReference type="UniPathway" id="UPA00074">
    <property type="reaction ID" value="UER00131"/>
</dbReference>
<dbReference type="Gene3D" id="3.30.470.20">
    <property type="entry name" value="ATP-grasp fold, B domain"/>
    <property type="match status" value="1"/>
</dbReference>
<dbReference type="KEGG" id="cmar:IMCC12053_2073"/>
<dbReference type="GO" id="GO:0009236">
    <property type="term" value="P:cobalamin biosynthetic process"/>
    <property type="evidence" value="ECO:0007669"/>
    <property type="project" value="InterPro"/>
</dbReference>
<dbReference type="Gene3D" id="3.30.200.20">
    <property type="entry name" value="Phosphorylase Kinase, domain 1"/>
    <property type="match status" value="1"/>
</dbReference>
<dbReference type="InterPro" id="IPR001636">
    <property type="entry name" value="SAICAR_synth"/>
</dbReference>
<dbReference type="InterPro" id="IPR018236">
    <property type="entry name" value="SAICAR_synthetase_CS"/>
</dbReference>
<organism evidence="10 11">
    <name type="scientific">Celeribacter marinus</name>
    <dbReference type="NCBI Taxonomy" id="1397108"/>
    <lineage>
        <taxon>Bacteria</taxon>
        <taxon>Pseudomonadati</taxon>
        <taxon>Pseudomonadota</taxon>
        <taxon>Alphaproteobacteria</taxon>
        <taxon>Rhodobacterales</taxon>
        <taxon>Roseobacteraceae</taxon>
        <taxon>Celeribacter</taxon>
    </lineage>
</organism>
<dbReference type="PROSITE" id="PS01057">
    <property type="entry name" value="SAICAR_SYNTHETASE_1"/>
    <property type="match status" value="1"/>
</dbReference>
<feature type="domain" description="SAICAR synthetase/ADE2 N-terminal" evidence="9">
    <location>
        <begin position="22"/>
        <end position="251"/>
    </location>
</feature>
<keyword evidence="5 8" id="KW-0658">Purine biosynthesis</keyword>
<dbReference type="PROSITE" id="PS01058">
    <property type="entry name" value="SAICAR_SYNTHETASE_2"/>
    <property type="match status" value="1"/>
</dbReference>
<dbReference type="GO" id="GO:0004639">
    <property type="term" value="F:phosphoribosylaminoimidazolesuccinocarboxamide synthase activity"/>
    <property type="evidence" value="ECO:0007669"/>
    <property type="project" value="UniProtKB-UniRule"/>
</dbReference>
<reference evidence="10 11" key="1">
    <citation type="submission" date="2015-05" db="EMBL/GenBank/DDBJ databases">
        <authorList>
            <person name="Wang D.B."/>
            <person name="Wang M."/>
        </authorList>
    </citation>
    <scope>NUCLEOTIDE SEQUENCE [LARGE SCALE GENOMIC DNA]</scope>
    <source>
        <strain evidence="10 11">IMCC 12053</strain>
    </source>
</reference>
<dbReference type="InterPro" id="IPR033934">
    <property type="entry name" value="SAICAR_synt_PurC"/>
</dbReference>
<evidence type="ECO:0000313" key="11">
    <source>
        <dbReference type="Proteomes" id="UP000064920"/>
    </source>
</evidence>
<dbReference type="FunFam" id="3.30.470.20:FF:000006">
    <property type="entry name" value="Phosphoribosylaminoimidazole-succinocarboxamide synthase"/>
    <property type="match status" value="1"/>
</dbReference>
<dbReference type="GO" id="GO:0005524">
    <property type="term" value="F:ATP binding"/>
    <property type="evidence" value="ECO:0007669"/>
    <property type="project" value="UniProtKB-KW"/>
</dbReference>
<dbReference type="HAMAP" id="MF_00137">
    <property type="entry name" value="SAICAR_synth"/>
    <property type="match status" value="1"/>
</dbReference>
<evidence type="ECO:0000313" key="10">
    <source>
        <dbReference type="EMBL" id="ALI56020.1"/>
    </source>
</evidence>
<dbReference type="PANTHER" id="PTHR43599">
    <property type="entry name" value="MULTIFUNCTIONAL PROTEIN ADE2"/>
    <property type="match status" value="1"/>
</dbReference>
<evidence type="ECO:0000256" key="7">
    <source>
        <dbReference type="ARBA" id="ARBA00048475"/>
    </source>
</evidence>
<evidence type="ECO:0000256" key="6">
    <source>
        <dbReference type="ARBA" id="ARBA00022840"/>
    </source>
</evidence>
<dbReference type="Proteomes" id="UP000064920">
    <property type="component" value="Chromosome"/>
</dbReference>
<evidence type="ECO:0000256" key="5">
    <source>
        <dbReference type="ARBA" id="ARBA00022755"/>
    </source>
</evidence>
<protein>
    <recommendedName>
        <fullName evidence="8">Phosphoribosylaminoimidazole-succinocarboxamide synthase</fullName>
        <ecNumber evidence="8">6.3.2.6</ecNumber>
    </recommendedName>
    <alternativeName>
        <fullName evidence="8">SAICAR synthetase</fullName>
    </alternativeName>
</protein>
<keyword evidence="6 8" id="KW-0067">ATP-binding</keyword>
<dbReference type="EC" id="6.3.2.6" evidence="8"/>
<comment type="pathway">
    <text evidence="1 8">Purine metabolism; IMP biosynthesis via de novo pathway; 5-amino-1-(5-phospho-D-ribosyl)imidazole-4-carboxamide from 5-amino-1-(5-phospho-D-ribosyl)imidazole-4-carboxylate: step 1/2.</text>
</comment>
<sequence>MALSRDSAPCNLLEAHMARRKKIYEGKAKTLYEGPEPGTIVQYFKDDATAFNAEKRATIEGKGVLNNRLSEFFMNGLTNLGIPNHFIRRLNMREQLCRQCEIVPLEVIVRNYAAGSMSKRLGIEEGTRLPRPIIEFSYKDDALGDPLVPEEYIIAFGWASQQDMDDIVALALRVNDYLSGVMYGVGIKLVDFKIEIGRVWDGDFMRLIVADEISPDSCRLWDIESGQKLDKDVFRRDLGNLTDAYTEVARRLGVLPTNGPVANGDKPTLIN</sequence>
<evidence type="ECO:0000256" key="4">
    <source>
        <dbReference type="ARBA" id="ARBA00022741"/>
    </source>
</evidence>
<dbReference type="PATRIC" id="fig|1397108.4.peg.2125"/>
<dbReference type="InterPro" id="IPR050089">
    <property type="entry name" value="SAICAR_synthetase"/>
</dbReference>
<evidence type="ECO:0000256" key="8">
    <source>
        <dbReference type="HAMAP-Rule" id="MF_00137"/>
    </source>
</evidence>
<dbReference type="NCBIfam" id="TIGR00081">
    <property type="entry name" value="purC"/>
    <property type="match status" value="1"/>
</dbReference>
<dbReference type="STRING" id="1397108.IMCC12053_2073"/>
<dbReference type="CDD" id="cd01415">
    <property type="entry name" value="SAICAR_synt_PurC"/>
    <property type="match status" value="1"/>
</dbReference>
<accession>A0A0P0A031</accession>
<evidence type="ECO:0000259" key="9">
    <source>
        <dbReference type="Pfam" id="PF01259"/>
    </source>
</evidence>
<gene>
    <name evidence="8" type="primary">purC</name>
    <name evidence="10" type="ORF">IMCC12053_2073</name>
</gene>
<dbReference type="GO" id="GO:0006189">
    <property type="term" value="P:'de novo' IMP biosynthetic process"/>
    <property type="evidence" value="ECO:0007669"/>
    <property type="project" value="UniProtKB-UniRule"/>
</dbReference>
<comment type="catalytic activity">
    <reaction evidence="7 8">
        <text>5-amino-1-(5-phospho-D-ribosyl)imidazole-4-carboxylate + L-aspartate + ATP = (2S)-2-[5-amino-1-(5-phospho-beta-D-ribosyl)imidazole-4-carboxamido]succinate + ADP + phosphate + 2 H(+)</text>
        <dbReference type="Rhea" id="RHEA:22628"/>
        <dbReference type="ChEBI" id="CHEBI:15378"/>
        <dbReference type="ChEBI" id="CHEBI:29991"/>
        <dbReference type="ChEBI" id="CHEBI:30616"/>
        <dbReference type="ChEBI" id="CHEBI:43474"/>
        <dbReference type="ChEBI" id="CHEBI:58443"/>
        <dbReference type="ChEBI" id="CHEBI:77657"/>
        <dbReference type="ChEBI" id="CHEBI:456216"/>
        <dbReference type="EC" id="6.3.2.6"/>
    </reaction>
</comment>